<reference evidence="1 2" key="1">
    <citation type="journal article" date="2013" name="Curr. Biol.">
        <title>The Genome of the Foraminiferan Reticulomyxa filosa.</title>
        <authorList>
            <person name="Glockner G."/>
            <person name="Hulsmann N."/>
            <person name="Schleicher M."/>
            <person name="Noegel A.A."/>
            <person name="Eichinger L."/>
            <person name="Gallinger C."/>
            <person name="Pawlowski J."/>
            <person name="Sierra R."/>
            <person name="Euteneuer U."/>
            <person name="Pillet L."/>
            <person name="Moustafa A."/>
            <person name="Platzer M."/>
            <person name="Groth M."/>
            <person name="Szafranski K."/>
            <person name="Schliwa M."/>
        </authorList>
    </citation>
    <scope>NUCLEOTIDE SEQUENCE [LARGE SCALE GENOMIC DNA]</scope>
</reference>
<gene>
    <name evidence="1" type="ORF">RFI_12635</name>
</gene>
<name>X6NFK4_RETFI</name>
<dbReference type="AlphaFoldDB" id="X6NFK4"/>
<sequence length="937" mass="110161">MIQNTKQYIESQIIKWENGSELNGIIKKIMLLRDLSDSLQSTKKREKRYSNLVISLKSEPNLSQTLQQRQFVNKLQLIYKEIEQTLNCFLWTEETDSPTSKLQMYGYFPVPSHRHTAQHIQSHVERICKKFESSSSFCLMYLLIYFYDLLLSILLQQCTRWIEVSPDHIGALLGLQVQNYEKALGRLNALPWKLNWFGDNKEHQMLSGLCWASSVPIPVTSENLQKYDGGLLLFSFANKTPEFRQELLLEYESFIRNRMLKEPFMKLLDFHTRPYLITLINGYKYRQINMIRQNSEVGIIYHTCNNHIVVGDWFDSHKVDRALRGIELIVSNHHKITDMIKNAIPSSVPLKIQLSFVQKILLCLSKKFNFEYQVTDEDIYWYMSSLLSQERESFLKSLETLIQHTCVINLSEFGLLFVKKFCGQSQKSIANPEQFIWDIPFSNSSKKSHDWLLFTSLDMQLIQQTKHKIDQILSNIQVVKDCPSDIQLFIDKMLRTNSAYYQRFQNMVFQILVTQDTKSFKNDNNTAHALIYNEKVEHSKWLQEKITGLNQWTLVDPRNGNLITDTIANDSQLIFHLAFAKKCEQYIRGSESDLMANNSNEEHQFTFICALKRSTYPTYNKYEKYNRYDRIITIGTSPQIEKFKAFWKTCKFCDIGYALALILRFDEAELNKIEKKHNCILHYSNKDASSLFIFLKDSLENANNAHEDSTSVYENIEKEIHSLIKRHVLCWEYPYPQIRLNYFNEHYILKESLKDQNKCKFFLHEKACQLYAFFDEIPGETEVKQTKVLLDQYISELCAETVVFDMKRNSYLKLLIGSAARHIKKIYNEYKSCSLFWDNKKSIVFVVSKDDATRDSVVNVLQNILQNTVIIYCPPRSRDWAESICFRLHKTNPNIELYYDDNESKFYLYGTNSNEVRNIALQLKASAFTTKKKKKLL</sequence>
<dbReference type="EMBL" id="ASPP01009170">
    <property type="protein sequence ID" value="ETO24524.1"/>
    <property type="molecule type" value="Genomic_DNA"/>
</dbReference>
<accession>X6NFK4</accession>
<organism evidence="1 2">
    <name type="scientific">Reticulomyxa filosa</name>
    <dbReference type="NCBI Taxonomy" id="46433"/>
    <lineage>
        <taxon>Eukaryota</taxon>
        <taxon>Sar</taxon>
        <taxon>Rhizaria</taxon>
        <taxon>Retaria</taxon>
        <taxon>Foraminifera</taxon>
        <taxon>Monothalamids</taxon>
        <taxon>Reticulomyxidae</taxon>
        <taxon>Reticulomyxa</taxon>
    </lineage>
</organism>
<evidence type="ECO:0000313" key="1">
    <source>
        <dbReference type="EMBL" id="ETO24524.1"/>
    </source>
</evidence>
<proteinExistence type="predicted"/>
<dbReference type="Proteomes" id="UP000023152">
    <property type="component" value="Unassembled WGS sequence"/>
</dbReference>
<evidence type="ECO:0000313" key="2">
    <source>
        <dbReference type="Proteomes" id="UP000023152"/>
    </source>
</evidence>
<comment type="caution">
    <text evidence="1">The sequence shown here is derived from an EMBL/GenBank/DDBJ whole genome shotgun (WGS) entry which is preliminary data.</text>
</comment>
<protein>
    <submittedName>
        <fullName evidence="1">Uncharacterized protein</fullName>
    </submittedName>
</protein>
<keyword evidence="2" id="KW-1185">Reference proteome</keyword>